<keyword evidence="5 11" id="KW-0812">Transmembrane</keyword>
<dbReference type="AlphaFoldDB" id="A0A3B0WBY1"/>
<dbReference type="NCBIfam" id="TIGR00966">
    <property type="entry name" value="transloc_SecF"/>
    <property type="match status" value="1"/>
</dbReference>
<comment type="subcellular location">
    <subcellularLocation>
        <location evidence="1">Cell membrane</location>
        <topology evidence="1">Multi-pass membrane protein</topology>
    </subcellularLocation>
</comment>
<evidence type="ECO:0000259" key="12">
    <source>
        <dbReference type="Pfam" id="PF02355"/>
    </source>
</evidence>
<dbReference type="SUPFAM" id="SSF82866">
    <property type="entry name" value="Multidrug efflux transporter AcrB transmembrane domain"/>
    <property type="match status" value="1"/>
</dbReference>
<keyword evidence="8" id="KW-0811">Translocation</keyword>
<evidence type="ECO:0000313" key="13">
    <source>
        <dbReference type="EMBL" id="VAW48692.1"/>
    </source>
</evidence>
<reference evidence="13" key="1">
    <citation type="submission" date="2018-06" db="EMBL/GenBank/DDBJ databases">
        <authorList>
            <person name="Zhirakovskaya E."/>
        </authorList>
    </citation>
    <scope>NUCLEOTIDE SEQUENCE</scope>
</reference>
<evidence type="ECO:0000256" key="1">
    <source>
        <dbReference type="ARBA" id="ARBA00004651"/>
    </source>
</evidence>
<accession>A0A3B0WBY1</accession>
<feature type="transmembrane region" description="Helical" evidence="11">
    <location>
        <begin position="273"/>
        <end position="298"/>
    </location>
</feature>
<dbReference type="Gene3D" id="1.20.1640.10">
    <property type="entry name" value="Multidrug efflux transporter AcrB transmembrane domain"/>
    <property type="match status" value="1"/>
</dbReference>
<sequence length="359" mass="39209">MNSEEMKNEIHTTNINFMGQRHLAMVLSAILILASFAGLWMKGLNFGIDFTGGTLVELSYPTPVELPELRKNLSESGFGQAVVQHFGSAEDVLIRIAPQEGLNSAQLSNQVMDALAEATEEDITLRRVEFVGPQVGDELTEDGALAVLYALFGVLIYVALRFEWRFSVGSVAALIHDVILTIGVFAWTGMQFDLTVLAAILAVIGYSLNDTIVVFDRVRENFRTMRTGTPVEVTNVAVNQMLSRTIMTSATTLVVLLSLFFLGGEIIHGFATALIIGVVVGTYSSTYIASAVALALGVSKEDLMKAPKEEASNEAKKAEDELQRLFLEQEAKREAKEALKEQVGEKKKDKTAKQTEPSD</sequence>
<feature type="region of interest" description="Disordered" evidence="10">
    <location>
        <begin position="336"/>
        <end position="359"/>
    </location>
</feature>
<evidence type="ECO:0000256" key="8">
    <source>
        <dbReference type="ARBA" id="ARBA00023010"/>
    </source>
</evidence>
<evidence type="ECO:0000256" key="10">
    <source>
        <dbReference type="SAM" id="MobiDB-lite"/>
    </source>
</evidence>
<keyword evidence="6" id="KW-0653">Protein transport</keyword>
<keyword evidence="4" id="KW-1003">Cell membrane</keyword>
<dbReference type="Pfam" id="PF07549">
    <property type="entry name" value="Sec_GG"/>
    <property type="match status" value="1"/>
</dbReference>
<evidence type="ECO:0000256" key="6">
    <source>
        <dbReference type="ARBA" id="ARBA00022927"/>
    </source>
</evidence>
<proteinExistence type="inferred from homology"/>
<dbReference type="GO" id="GO:0015450">
    <property type="term" value="F:protein-transporting ATPase activity"/>
    <property type="evidence" value="ECO:0007669"/>
    <property type="project" value="InterPro"/>
</dbReference>
<dbReference type="GO" id="GO:0005886">
    <property type="term" value="C:plasma membrane"/>
    <property type="evidence" value="ECO:0007669"/>
    <property type="project" value="UniProtKB-SubCell"/>
</dbReference>
<dbReference type="InterPro" id="IPR055344">
    <property type="entry name" value="SecD_SecF_C_bact"/>
</dbReference>
<protein>
    <recommendedName>
        <fullName evidence="2">Protein translocase subunit SecF</fullName>
    </recommendedName>
</protein>
<evidence type="ECO:0000256" key="2">
    <source>
        <dbReference type="ARBA" id="ARBA00015792"/>
    </source>
</evidence>
<name>A0A3B0WBY1_9ZZZZ</name>
<dbReference type="PANTHER" id="PTHR30081">
    <property type="entry name" value="PROTEIN-EXPORT MEMBRANE PROTEIN SEC"/>
    <property type="match status" value="1"/>
</dbReference>
<keyword evidence="7 11" id="KW-1133">Transmembrane helix</keyword>
<dbReference type="Pfam" id="PF02355">
    <property type="entry name" value="SecD_SecF_C"/>
    <property type="match status" value="1"/>
</dbReference>
<dbReference type="HAMAP" id="MF_01464_B">
    <property type="entry name" value="SecF_B"/>
    <property type="match status" value="1"/>
</dbReference>
<evidence type="ECO:0000256" key="5">
    <source>
        <dbReference type="ARBA" id="ARBA00022692"/>
    </source>
</evidence>
<organism evidence="13">
    <name type="scientific">hydrothermal vent metagenome</name>
    <dbReference type="NCBI Taxonomy" id="652676"/>
    <lineage>
        <taxon>unclassified sequences</taxon>
        <taxon>metagenomes</taxon>
        <taxon>ecological metagenomes</taxon>
    </lineage>
</organism>
<feature type="transmembrane region" description="Helical" evidence="11">
    <location>
        <begin position="246"/>
        <end position="267"/>
    </location>
</feature>
<dbReference type="NCBIfam" id="TIGR00916">
    <property type="entry name" value="2A0604s01"/>
    <property type="match status" value="1"/>
</dbReference>
<feature type="domain" description="Protein export membrane protein SecD/SecF C-terminal" evidence="12">
    <location>
        <begin position="115"/>
        <end position="297"/>
    </location>
</feature>
<evidence type="ECO:0000256" key="4">
    <source>
        <dbReference type="ARBA" id="ARBA00022475"/>
    </source>
</evidence>
<evidence type="ECO:0000256" key="3">
    <source>
        <dbReference type="ARBA" id="ARBA00022448"/>
    </source>
</evidence>
<keyword evidence="9 11" id="KW-0472">Membrane</keyword>
<feature type="transmembrane region" description="Helical" evidence="11">
    <location>
        <begin position="194"/>
        <end position="215"/>
    </location>
</feature>
<dbReference type="InterPro" id="IPR022813">
    <property type="entry name" value="SecD/SecF_arch_bac"/>
</dbReference>
<feature type="transmembrane region" description="Helical" evidence="11">
    <location>
        <begin position="21"/>
        <end position="41"/>
    </location>
</feature>
<evidence type="ECO:0000256" key="7">
    <source>
        <dbReference type="ARBA" id="ARBA00022989"/>
    </source>
</evidence>
<dbReference type="InterPro" id="IPR022645">
    <property type="entry name" value="SecD/SecF_bac"/>
</dbReference>
<dbReference type="InterPro" id="IPR022646">
    <property type="entry name" value="SecD/SecF_CS"/>
</dbReference>
<evidence type="ECO:0000256" key="9">
    <source>
        <dbReference type="ARBA" id="ARBA00023136"/>
    </source>
</evidence>
<evidence type="ECO:0000256" key="11">
    <source>
        <dbReference type="SAM" id="Phobius"/>
    </source>
</evidence>
<dbReference type="InterPro" id="IPR005665">
    <property type="entry name" value="SecF_bac"/>
</dbReference>
<dbReference type="InterPro" id="IPR048634">
    <property type="entry name" value="SecD_SecF_C"/>
</dbReference>
<gene>
    <name evidence="13" type="ORF">MNBD_GAMMA03-817</name>
</gene>
<feature type="transmembrane region" description="Helical" evidence="11">
    <location>
        <begin position="167"/>
        <end position="188"/>
    </location>
</feature>
<dbReference type="PRINTS" id="PR01755">
    <property type="entry name" value="SECFTRNLCASE"/>
</dbReference>
<keyword evidence="3" id="KW-0813">Transport</keyword>
<feature type="transmembrane region" description="Helical" evidence="11">
    <location>
        <begin position="143"/>
        <end position="160"/>
    </location>
</feature>
<dbReference type="PANTHER" id="PTHR30081:SF8">
    <property type="entry name" value="PROTEIN TRANSLOCASE SUBUNIT SECF"/>
    <property type="match status" value="1"/>
</dbReference>
<feature type="compositionally biased region" description="Basic and acidic residues" evidence="10">
    <location>
        <begin position="336"/>
        <end position="353"/>
    </location>
</feature>
<dbReference type="GO" id="GO:0006886">
    <property type="term" value="P:intracellular protein transport"/>
    <property type="evidence" value="ECO:0007669"/>
    <property type="project" value="InterPro"/>
</dbReference>
<dbReference type="EMBL" id="UOFC01000222">
    <property type="protein sequence ID" value="VAW48692.1"/>
    <property type="molecule type" value="Genomic_DNA"/>
</dbReference>